<evidence type="ECO:0000256" key="2">
    <source>
        <dbReference type="ARBA" id="ARBA00022723"/>
    </source>
</evidence>
<dbReference type="InterPro" id="IPR050295">
    <property type="entry name" value="Plant_2OG-oxidoreductases"/>
</dbReference>
<evidence type="ECO:0000313" key="5">
    <source>
        <dbReference type="EMBL" id="KAH0902244.1"/>
    </source>
</evidence>
<gene>
    <name evidence="5" type="ORF">HID58_041747</name>
</gene>
<dbReference type="Gene3D" id="2.60.120.330">
    <property type="entry name" value="B-lactam Antibiotic, Isopenicillin N Synthase, Chain"/>
    <property type="match status" value="2"/>
</dbReference>
<dbReference type="InterPro" id="IPR005123">
    <property type="entry name" value="Oxoglu/Fe-dep_dioxygenase_dom"/>
</dbReference>
<protein>
    <recommendedName>
        <fullName evidence="4">Fe2OG dioxygenase domain-containing protein</fullName>
    </recommendedName>
</protein>
<dbReference type="Proteomes" id="UP000824890">
    <property type="component" value="Unassembled WGS sequence"/>
</dbReference>
<evidence type="ECO:0000259" key="4">
    <source>
        <dbReference type="PROSITE" id="PS51471"/>
    </source>
</evidence>
<keyword evidence="6" id="KW-1185">Reference proteome</keyword>
<sequence>MEAKGGIQWSSIIVPSVQEMVEENLISTVPPRYVRSDLDKAEIDSDLTTEIPIIDMNLLYSSTSMDSEIDKLDSACKEWGFFQANSSFLDKIKSEIQDFFNLPMTEKKNLWQRPGEIEGFGQAFVVSEEQKLDWGDMFFITMQPVHLRKPHLFPKLGPPFRDTLEKYSDEVKSIAKILLAKMARALEIKPEEMEYLFSDDLGQKLRMNYYPPCPEPDQVIGLTPHSDATGLTILLQMNEVEGLQIKKNGKWVSVKPLQDAFVVNIGDMLEMITNGTYKSIEHRGVVNSEKERLSMATFHNTGTGKEIGPLRSLVERQKGACFRTVTPEEYFKGLASLELDGKAFLDFHFFIIQEQAAMEAKRGIQWSSIIVPSVQEMVEENLITTVPPRYLRFDLDKAEIDSDLRTEIPIIDMNLLCSSTSMDSEIDKLDFACKEWGFFQACLKTHSLQTYINSEVQDFFNLPMEEKRKLRQRPGEIEGFGQAFVVSEEQKLDWGDMFLLTMQPIHLRKPHLFPKLPPPFRDALEKYSSEVKSIAKILLANMARALKIKPDEMEYLFGDDLGQKLRMNYYPPCPEPDKVYGLTPHSDATGLTILLQVNEVEGLQIKKNGKWVSVKPLPNAFVVNIGDMLEMITNGAYKSIEHRGVVNSEKERLSVATFHNTGTGKEIGPLRSLVERQKGACFRTVTPEEYFKGLASRELDGKAFLDVWRI</sequence>
<keyword evidence="2" id="KW-0479">Metal-binding</keyword>
<keyword evidence="3" id="KW-0408">Iron</keyword>
<name>A0ABQ8BBS6_BRANA</name>
<dbReference type="InterPro" id="IPR044861">
    <property type="entry name" value="IPNS-like_FE2OG_OXY"/>
</dbReference>
<dbReference type="InterPro" id="IPR027443">
    <property type="entry name" value="IPNS-like_sf"/>
</dbReference>
<proteinExistence type="inferred from homology"/>
<comment type="similarity">
    <text evidence="1">Belongs to the iron/ascorbate-dependent oxidoreductase family.</text>
</comment>
<dbReference type="Pfam" id="PF14226">
    <property type="entry name" value="DIOX_N"/>
    <property type="match status" value="2"/>
</dbReference>
<dbReference type="InterPro" id="IPR026992">
    <property type="entry name" value="DIOX_N"/>
</dbReference>
<evidence type="ECO:0000256" key="3">
    <source>
        <dbReference type="ARBA" id="ARBA00023004"/>
    </source>
</evidence>
<organism evidence="5 6">
    <name type="scientific">Brassica napus</name>
    <name type="common">Rape</name>
    <dbReference type="NCBI Taxonomy" id="3708"/>
    <lineage>
        <taxon>Eukaryota</taxon>
        <taxon>Viridiplantae</taxon>
        <taxon>Streptophyta</taxon>
        <taxon>Embryophyta</taxon>
        <taxon>Tracheophyta</taxon>
        <taxon>Spermatophyta</taxon>
        <taxon>Magnoliopsida</taxon>
        <taxon>eudicotyledons</taxon>
        <taxon>Gunneridae</taxon>
        <taxon>Pentapetalae</taxon>
        <taxon>rosids</taxon>
        <taxon>malvids</taxon>
        <taxon>Brassicales</taxon>
        <taxon>Brassicaceae</taxon>
        <taxon>Brassiceae</taxon>
        <taxon>Brassica</taxon>
    </lineage>
</organism>
<evidence type="ECO:0000256" key="1">
    <source>
        <dbReference type="ARBA" id="ARBA00008056"/>
    </source>
</evidence>
<dbReference type="PANTHER" id="PTHR47991">
    <property type="entry name" value="OXOGLUTARATE/IRON-DEPENDENT DIOXYGENASE"/>
    <property type="match status" value="1"/>
</dbReference>
<dbReference type="Pfam" id="PF03171">
    <property type="entry name" value="2OG-FeII_Oxy"/>
    <property type="match status" value="2"/>
</dbReference>
<dbReference type="EMBL" id="JAGKQM010000011">
    <property type="protein sequence ID" value="KAH0902244.1"/>
    <property type="molecule type" value="Genomic_DNA"/>
</dbReference>
<comment type="caution">
    <text evidence="5">The sequence shown here is derived from an EMBL/GenBank/DDBJ whole genome shotgun (WGS) entry which is preliminary data.</text>
</comment>
<feature type="domain" description="Fe2OG dioxygenase" evidence="4">
    <location>
        <begin position="201"/>
        <end position="301"/>
    </location>
</feature>
<dbReference type="SUPFAM" id="SSF51197">
    <property type="entry name" value="Clavaminate synthase-like"/>
    <property type="match status" value="2"/>
</dbReference>
<evidence type="ECO:0000313" key="6">
    <source>
        <dbReference type="Proteomes" id="UP000824890"/>
    </source>
</evidence>
<feature type="domain" description="Fe2OG dioxygenase" evidence="4">
    <location>
        <begin position="561"/>
        <end position="661"/>
    </location>
</feature>
<reference evidence="5 6" key="1">
    <citation type="submission" date="2021-05" db="EMBL/GenBank/DDBJ databases">
        <title>Genome Assembly of Synthetic Allotetraploid Brassica napus Reveals Homoeologous Exchanges between Subgenomes.</title>
        <authorList>
            <person name="Davis J.T."/>
        </authorList>
    </citation>
    <scope>NUCLEOTIDE SEQUENCE [LARGE SCALE GENOMIC DNA]</scope>
    <source>
        <strain evidence="6">cv. Da-Ae</strain>
        <tissue evidence="5">Seedling</tissue>
    </source>
</reference>
<dbReference type="PROSITE" id="PS51471">
    <property type="entry name" value="FE2OG_OXY"/>
    <property type="match status" value="2"/>
</dbReference>
<accession>A0ABQ8BBS6</accession>